<dbReference type="Proteomes" id="UP001215280">
    <property type="component" value="Unassembled WGS sequence"/>
</dbReference>
<accession>A0AAD7HT38</accession>
<feature type="region of interest" description="Disordered" evidence="1">
    <location>
        <begin position="17"/>
        <end position="80"/>
    </location>
</feature>
<proteinExistence type="predicted"/>
<name>A0AAD7HT38_9AGAR</name>
<evidence type="ECO:0000256" key="1">
    <source>
        <dbReference type="SAM" id="MobiDB-lite"/>
    </source>
</evidence>
<evidence type="ECO:0000313" key="3">
    <source>
        <dbReference type="Proteomes" id="UP001215280"/>
    </source>
</evidence>
<dbReference type="AlphaFoldDB" id="A0AAD7HT38"/>
<organism evidence="2 3">
    <name type="scientific">Mycena maculata</name>
    <dbReference type="NCBI Taxonomy" id="230809"/>
    <lineage>
        <taxon>Eukaryota</taxon>
        <taxon>Fungi</taxon>
        <taxon>Dikarya</taxon>
        <taxon>Basidiomycota</taxon>
        <taxon>Agaricomycotina</taxon>
        <taxon>Agaricomycetes</taxon>
        <taxon>Agaricomycetidae</taxon>
        <taxon>Agaricales</taxon>
        <taxon>Marasmiineae</taxon>
        <taxon>Mycenaceae</taxon>
        <taxon>Mycena</taxon>
    </lineage>
</organism>
<comment type="caution">
    <text evidence="2">The sequence shown here is derived from an EMBL/GenBank/DDBJ whole genome shotgun (WGS) entry which is preliminary data.</text>
</comment>
<protein>
    <submittedName>
        <fullName evidence="2">Uncharacterized protein</fullName>
    </submittedName>
</protein>
<keyword evidence="3" id="KW-1185">Reference proteome</keyword>
<dbReference type="EMBL" id="JARJLG010000210">
    <property type="protein sequence ID" value="KAJ7727680.1"/>
    <property type="molecule type" value="Genomic_DNA"/>
</dbReference>
<feature type="compositionally biased region" description="Basic and acidic residues" evidence="1">
    <location>
        <begin position="17"/>
        <end position="31"/>
    </location>
</feature>
<reference evidence="2" key="1">
    <citation type="submission" date="2023-03" db="EMBL/GenBank/DDBJ databases">
        <title>Massive genome expansion in bonnet fungi (Mycena s.s.) driven by repeated elements and novel gene families across ecological guilds.</title>
        <authorList>
            <consortium name="Lawrence Berkeley National Laboratory"/>
            <person name="Harder C.B."/>
            <person name="Miyauchi S."/>
            <person name="Viragh M."/>
            <person name="Kuo A."/>
            <person name="Thoen E."/>
            <person name="Andreopoulos B."/>
            <person name="Lu D."/>
            <person name="Skrede I."/>
            <person name="Drula E."/>
            <person name="Henrissat B."/>
            <person name="Morin E."/>
            <person name="Kohler A."/>
            <person name="Barry K."/>
            <person name="LaButti K."/>
            <person name="Morin E."/>
            <person name="Salamov A."/>
            <person name="Lipzen A."/>
            <person name="Mereny Z."/>
            <person name="Hegedus B."/>
            <person name="Baldrian P."/>
            <person name="Stursova M."/>
            <person name="Weitz H."/>
            <person name="Taylor A."/>
            <person name="Grigoriev I.V."/>
            <person name="Nagy L.G."/>
            <person name="Martin F."/>
            <person name="Kauserud H."/>
        </authorList>
    </citation>
    <scope>NUCLEOTIDE SEQUENCE</scope>
    <source>
        <strain evidence="2">CBHHK188m</strain>
    </source>
</reference>
<evidence type="ECO:0000313" key="2">
    <source>
        <dbReference type="EMBL" id="KAJ7727680.1"/>
    </source>
</evidence>
<sequence>MEASAWDFTLAEEAELDRRAEEEEKDEDVRPAKRRRLMKRGSPEVDTRPPELLPFPPVPGSNRTAIRPKPVIPPISDQSL</sequence>
<gene>
    <name evidence="2" type="ORF">DFH07DRAFT_970115</name>
</gene>